<dbReference type="PROSITE" id="PS51257">
    <property type="entry name" value="PROKAR_LIPOPROTEIN"/>
    <property type="match status" value="1"/>
</dbReference>
<dbReference type="RefSeq" id="WP_188361998.1">
    <property type="nucleotide sequence ID" value="NZ_BMFG01000005.1"/>
</dbReference>
<comment type="caution">
    <text evidence="1">The sequence shown here is derived from an EMBL/GenBank/DDBJ whole genome shotgun (WGS) entry which is preliminary data.</text>
</comment>
<evidence type="ECO:0008006" key="3">
    <source>
        <dbReference type="Google" id="ProtNLM"/>
    </source>
</evidence>
<sequence length="382" mass="44530">MKGLIKFIFIVVFFYLLLGCQTHKVFSESTLPDEDKLEIFFSNTLKSHQRRFESQLKNEQFSDIYPPSFSSIKDKTEKEIYDILEKEDGNFAIDKVEYWVVNNYKVGLKGLIERITNNSKISDLNLKPEMVGGNDLTRVAGRINHILQHITYGDMGEAGGNATKRDLKKLQLKWMKFYIRECKEIVPPNNTNKVIRISNKSIKKYEKIFSECTLPNEDKLPKPFNKNIKKHKNIYYKYSDSIRLLIKDKPKDYIFNLFENEREITTSVGDVESWVVFNYKTGIQELIKRITNNKEVGLVGSVNLIIDGRVESGDMRLETGDVIFDDLFRVSGRANYLLKEITSEDFGSAGMYASEIELIKLQRKWIKWYSQICEKNTNLKKQ</sequence>
<name>A0A916Y1A8_9FLAO</name>
<dbReference type="Proteomes" id="UP000625735">
    <property type="component" value="Unassembled WGS sequence"/>
</dbReference>
<keyword evidence="2" id="KW-1185">Reference proteome</keyword>
<evidence type="ECO:0000313" key="1">
    <source>
        <dbReference type="EMBL" id="GGD26273.1"/>
    </source>
</evidence>
<evidence type="ECO:0000313" key="2">
    <source>
        <dbReference type="Proteomes" id="UP000625735"/>
    </source>
</evidence>
<reference evidence="1" key="1">
    <citation type="journal article" date="2014" name="Int. J. Syst. Evol. Microbiol.">
        <title>Complete genome sequence of Corynebacterium casei LMG S-19264T (=DSM 44701T), isolated from a smear-ripened cheese.</title>
        <authorList>
            <consortium name="US DOE Joint Genome Institute (JGI-PGF)"/>
            <person name="Walter F."/>
            <person name="Albersmeier A."/>
            <person name="Kalinowski J."/>
            <person name="Ruckert C."/>
        </authorList>
    </citation>
    <scope>NUCLEOTIDE SEQUENCE</scope>
    <source>
        <strain evidence="1">CGMCC 1.12506</strain>
    </source>
</reference>
<gene>
    <name evidence="1" type="ORF">GCM10011343_15590</name>
</gene>
<dbReference type="AlphaFoldDB" id="A0A916Y1A8"/>
<organism evidence="1 2">
    <name type="scientific">Flavobacterium orientale</name>
    <dbReference type="NCBI Taxonomy" id="1756020"/>
    <lineage>
        <taxon>Bacteria</taxon>
        <taxon>Pseudomonadati</taxon>
        <taxon>Bacteroidota</taxon>
        <taxon>Flavobacteriia</taxon>
        <taxon>Flavobacteriales</taxon>
        <taxon>Flavobacteriaceae</taxon>
        <taxon>Flavobacterium</taxon>
    </lineage>
</organism>
<reference evidence="1" key="2">
    <citation type="submission" date="2020-09" db="EMBL/GenBank/DDBJ databases">
        <authorList>
            <person name="Sun Q."/>
            <person name="Zhou Y."/>
        </authorList>
    </citation>
    <scope>NUCLEOTIDE SEQUENCE</scope>
    <source>
        <strain evidence="1">CGMCC 1.12506</strain>
    </source>
</reference>
<protein>
    <recommendedName>
        <fullName evidence="3">Lipoprotein</fullName>
    </recommendedName>
</protein>
<proteinExistence type="predicted"/>
<accession>A0A916Y1A8</accession>
<dbReference type="EMBL" id="BMFG01000005">
    <property type="protein sequence ID" value="GGD26273.1"/>
    <property type="molecule type" value="Genomic_DNA"/>
</dbReference>